<reference evidence="14 15" key="1">
    <citation type="journal article" date="2015" name="Genome Biol. Evol.">
        <title>The genome of winter moth (Operophtera brumata) provides a genomic perspective on sexual dimorphism and phenology.</title>
        <authorList>
            <person name="Derks M.F."/>
            <person name="Smit S."/>
            <person name="Salis L."/>
            <person name="Schijlen E."/>
            <person name="Bossers A."/>
            <person name="Mateman C."/>
            <person name="Pijl A.S."/>
            <person name="de Ridder D."/>
            <person name="Groenen M.A."/>
            <person name="Visser M.E."/>
            <person name="Megens H.J."/>
        </authorList>
    </citation>
    <scope>NUCLEOTIDE SEQUENCE [LARGE SCALE GENOMIC DNA]</scope>
    <source>
        <strain evidence="14">WM2013NL</strain>
        <tissue evidence="14">Head and thorax</tissue>
    </source>
</reference>
<keyword evidence="10" id="KW-0807">Transducer</keyword>
<comment type="similarity">
    <text evidence="2">Belongs to the G-protein coupled receptor 3 family.</text>
</comment>
<keyword evidence="4 12" id="KW-0812">Transmembrane</keyword>
<evidence type="ECO:0000256" key="9">
    <source>
        <dbReference type="ARBA" id="ARBA00023180"/>
    </source>
</evidence>
<evidence type="ECO:0000259" key="13">
    <source>
        <dbReference type="Pfam" id="PF00003"/>
    </source>
</evidence>
<protein>
    <recommendedName>
        <fullName evidence="13">G-protein coupled receptors family 3 profile domain-containing protein</fullName>
    </recommendedName>
</protein>
<feature type="compositionally biased region" description="Basic residues" evidence="11">
    <location>
        <begin position="457"/>
        <end position="470"/>
    </location>
</feature>
<evidence type="ECO:0000256" key="10">
    <source>
        <dbReference type="ARBA" id="ARBA00023224"/>
    </source>
</evidence>
<sequence>MADSLCMMFQNAREHEAAAVHTARALAELVEQGVADEARAAALARAAARAPLSPPPAAVALGAPQLHLGVLYVAEPPRLIVFQQNNSIALRQFWKTLASAWNASAVIWANGWFSCDSDDEGWWGGVAAARGVAHGRAAAAIFRRWPSVPCEEAMHDWLGGSPLCDTDTTDCEAIPSFGTSDRRVEYRCKCRSGHWNTGGAGWLTDASLAADRGPLACTPCGMGSDATACLADTLRISLLAGNLAGILICLVIAIIIFKKRKCKAVAMGMWTVLEVVLLGALLMYTSAASQYISEAKWRCIAGAWLRELGFVACYGSVVLRLWVLLAEFRTRKAHRWTPRDSEVLRIVGAMVLGTTCYLAAFTATAACEDDNGCARAAWHHVTAAAEILLLLAGIRLAHAARNANVPFQVSRRGPAEGFGLEGEEEATSEEVRAELKRLYVQLEIMRSKTLLRDNPHISKRRGGRKPPHRRFSLQALQARRGGKGKSNSNIEASEADAGASRTPEDSVCSVEGPSHYTDGDTQA</sequence>
<evidence type="ECO:0000256" key="6">
    <source>
        <dbReference type="ARBA" id="ARBA00023040"/>
    </source>
</evidence>
<feature type="transmembrane region" description="Helical" evidence="12">
    <location>
        <begin position="304"/>
        <end position="323"/>
    </location>
</feature>
<feature type="region of interest" description="Disordered" evidence="11">
    <location>
        <begin position="477"/>
        <end position="523"/>
    </location>
</feature>
<evidence type="ECO:0000256" key="2">
    <source>
        <dbReference type="ARBA" id="ARBA00007242"/>
    </source>
</evidence>
<evidence type="ECO:0000256" key="1">
    <source>
        <dbReference type="ARBA" id="ARBA00004651"/>
    </source>
</evidence>
<evidence type="ECO:0000313" key="15">
    <source>
        <dbReference type="Proteomes" id="UP000037510"/>
    </source>
</evidence>
<feature type="transmembrane region" description="Helical" evidence="12">
    <location>
        <begin position="377"/>
        <end position="397"/>
    </location>
</feature>
<dbReference type="EMBL" id="JTDY01005139">
    <property type="protein sequence ID" value="KOB67337.1"/>
    <property type="molecule type" value="Genomic_DNA"/>
</dbReference>
<keyword evidence="6" id="KW-0297">G-protein coupled receptor</keyword>
<dbReference type="Proteomes" id="UP000037510">
    <property type="component" value="Unassembled WGS sequence"/>
</dbReference>
<comment type="subcellular location">
    <subcellularLocation>
        <location evidence="1">Cell membrane</location>
        <topology evidence="1">Multi-pass membrane protein</topology>
    </subcellularLocation>
</comment>
<proteinExistence type="inferred from homology"/>
<evidence type="ECO:0000256" key="7">
    <source>
        <dbReference type="ARBA" id="ARBA00023136"/>
    </source>
</evidence>
<dbReference type="PANTHER" id="PTHR32546:SF26">
    <property type="entry name" value="SMOG, ISOFORM D"/>
    <property type="match status" value="1"/>
</dbReference>
<dbReference type="Pfam" id="PF00003">
    <property type="entry name" value="7tm_3"/>
    <property type="match status" value="1"/>
</dbReference>
<keyword evidence="8" id="KW-0675">Receptor</keyword>
<keyword evidence="3" id="KW-1003">Cell membrane</keyword>
<organism evidence="14 15">
    <name type="scientific">Operophtera brumata</name>
    <name type="common">Winter moth</name>
    <name type="synonym">Phalaena brumata</name>
    <dbReference type="NCBI Taxonomy" id="104452"/>
    <lineage>
        <taxon>Eukaryota</taxon>
        <taxon>Metazoa</taxon>
        <taxon>Ecdysozoa</taxon>
        <taxon>Arthropoda</taxon>
        <taxon>Hexapoda</taxon>
        <taxon>Insecta</taxon>
        <taxon>Pterygota</taxon>
        <taxon>Neoptera</taxon>
        <taxon>Endopterygota</taxon>
        <taxon>Lepidoptera</taxon>
        <taxon>Glossata</taxon>
        <taxon>Ditrysia</taxon>
        <taxon>Geometroidea</taxon>
        <taxon>Geometridae</taxon>
        <taxon>Larentiinae</taxon>
        <taxon>Operophtera</taxon>
    </lineage>
</organism>
<feature type="transmembrane region" description="Helical" evidence="12">
    <location>
        <begin position="236"/>
        <end position="257"/>
    </location>
</feature>
<comment type="caution">
    <text evidence="14">The sequence shown here is derived from an EMBL/GenBank/DDBJ whole genome shotgun (WGS) entry which is preliminary data.</text>
</comment>
<keyword evidence="15" id="KW-1185">Reference proteome</keyword>
<gene>
    <name evidence="14" type="ORF">OBRU01_19963</name>
</gene>
<feature type="transmembrane region" description="Helical" evidence="12">
    <location>
        <begin position="264"/>
        <end position="284"/>
    </location>
</feature>
<evidence type="ECO:0000256" key="11">
    <source>
        <dbReference type="SAM" id="MobiDB-lite"/>
    </source>
</evidence>
<evidence type="ECO:0000256" key="3">
    <source>
        <dbReference type="ARBA" id="ARBA00022475"/>
    </source>
</evidence>
<evidence type="ECO:0000256" key="4">
    <source>
        <dbReference type="ARBA" id="ARBA00022692"/>
    </source>
</evidence>
<feature type="region of interest" description="Disordered" evidence="11">
    <location>
        <begin position="451"/>
        <end position="470"/>
    </location>
</feature>
<dbReference type="InterPro" id="IPR017978">
    <property type="entry name" value="GPCR_3_C"/>
</dbReference>
<accession>A0A0L7KVN4</accession>
<keyword evidence="9" id="KW-0325">Glycoprotein</keyword>
<feature type="transmembrane region" description="Helical" evidence="12">
    <location>
        <begin position="343"/>
        <end position="365"/>
    </location>
</feature>
<keyword evidence="5 12" id="KW-1133">Transmembrane helix</keyword>
<keyword evidence="7 12" id="KW-0472">Membrane</keyword>
<evidence type="ECO:0000256" key="12">
    <source>
        <dbReference type="SAM" id="Phobius"/>
    </source>
</evidence>
<dbReference type="InterPro" id="IPR043458">
    <property type="entry name" value="GPR158/179"/>
</dbReference>
<evidence type="ECO:0000313" key="14">
    <source>
        <dbReference type="EMBL" id="KOB67337.1"/>
    </source>
</evidence>
<feature type="domain" description="G-protein coupled receptors family 3 profile" evidence="13">
    <location>
        <begin position="231"/>
        <end position="407"/>
    </location>
</feature>
<evidence type="ECO:0000256" key="5">
    <source>
        <dbReference type="ARBA" id="ARBA00022989"/>
    </source>
</evidence>
<dbReference type="GO" id="GO:0005886">
    <property type="term" value="C:plasma membrane"/>
    <property type="evidence" value="ECO:0007669"/>
    <property type="project" value="UniProtKB-SubCell"/>
</dbReference>
<dbReference type="STRING" id="104452.A0A0L7KVN4"/>
<name>A0A0L7KVN4_OPEBR</name>
<dbReference type="GO" id="GO:0004930">
    <property type="term" value="F:G protein-coupled receptor activity"/>
    <property type="evidence" value="ECO:0007669"/>
    <property type="project" value="UniProtKB-KW"/>
</dbReference>
<dbReference type="AlphaFoldDB" id="A0A0L7KVN4"/>
<dbReference type="PANTHER" id="PTHR32546">
    <property type="entry name" value="G-PROTEIN COUPLED RECEPTOR 158-RELATED"/>
    <property type="match status" value="1"/>
</dbReference>
<evidence type="ECO:0000256" key="8">
    <source>
        <dbReference type="ARBA" id="ARBA00023170"/>
    </source>
</evidence>